<evidence type="ECO:0000256" key="2">
    <source>
        <dbReference type="ARBA" id="ARBA00008520"/>
    </source>
</evidence>
<dbReference type="InterPro" id="IPR006059">
    <property type="entry name" value="SBP"/>
</dbReference>
<evidence type="ECO:0000256" key="3">
    <source>
        <dbReference type="ARBA" id="ARBA00022448"/>
    </source>
</evidence>
<dbReference type="SUPFAM" id="SSF53850">
    <property type="entry name" value="Periplasmic binding protein-like II"/>
    <property type="match status" value="1"/>
</dbReference>
<proteinExistence type="inferred from homology"/>
<sequence length="436" mass="47463">MTIRRRTFLTGTASLVGAAGLSGIGIRPSFAAEPEYKPEAGASLRVLRWTPFVKGDEDSWLANTKKFTEATGVEVRIDKESWEDIRPKAAVAANVGSGPDIVMCWFDDAHQYPDKLVDLTELGTYLDGKYGGFYDGLKGYATRDGKFIAMPLTAIGNAIVYRDSHMKAAGFNEFPQDTKGFLELCKAMKAKGTPAGFPHGKAVGDGNNYAHWLLWSHGAQMVDESGKVTINSPETIAAINYAKELYKTFIPGTESWLDINNNRAFLAGQVSLTANGVSIYYAAKNDPKLAEFAADMRSTNFPVGPVGKSVELHQTSSLLLFKHTKYPEAAKAYIKFMMEADQMNAWLEGSSAYCCQPLKAFADNPVWKSNPIHAPYARASETLRPNGYAGPLGYASAAVMADYVLVDMFAAAVTGASTPEEAVASAEKRANRYYRV</sequence>
<organism evidence="6 7">
    <name type="scientific">Brucella haematophila</name>
    <dbReference type="NCBI Taxonomy" id="419474"/>
    <lineage>
        <taxon>Bacteria</taxon>
        <taxon>Pseudomonadati</taxon>
        <taxon>Pseudomonadota</taxon>
        <taxon>Alphaproteobacteria</taxon>
        <taxon>Hyphomicrobiales</taxon>
        <taxon>Brucellaceae</taxon>
        <taxon>Brucella/Ochrobactrum group</taxon>
        <taxon>Brucella</taxon>
    </lineage>
</organism>
<name>A0ABX1DMQ3_9HYPH</name>
<gene>
    <name evidence="6" type="ORF">HED55_16270</name>
</gene>
<evidence type="ECO:0000256" key="4">
    <source>
        <dbReference type="ARBA" id="ARBA00022729"/>
    </source>
</evidence>
<keyword evidence="5" id="KW-0574">Periplasm</keyword>
<evidence type="ECO:0000256" key="5">
    <source>
        <dbReference type="ARBA" id="ARBA00022764"/>
    </source>
</evidence>
<evidence type="ECO:0000313" key="6">
    <source>
        <dbReference type="EMBL" id="NKC04228.1"/>
    </source>
</evidence>
<keyword evidence="4" id="KW-0732">Signal</keyword>
<comment type="subcellular location">
    <subcellularLocation>
        <location evidence="1">Periplasm</location>
    </subcellularLocation>
</comment>
<keyword evidence="7" id="KW-1185">Reference proteome</keyword>
<evidence type="ECO:0000313" key="7">
    <source>
        <dbReference type="Proteomes" id="UP000704467"/>
    </source>
</evidence>
<dbReference type="EMBL" id="JAAVLN010000002">
    <property type="protein sequence ID" value="NKC04228.1"/>
    <property type="molecule type" value="Genomic_DNA"/>
</dbReference>
<evidence type="ECO:0000256" key="1">
    <source>
        <dbReference type="ARBA" id="ARBA00004418"/>
    </source>
</evidence>
<protein>
    <submittedName>
        <fullName evidence="6">Carbohydrate ABC transporter substrate-binding protein</fullName>
    </submittedName>
</protein>
<dbReference type="Proteomes" id="UP000704467">
    <property type="component" value="Unassembled WGS sequence"/>
</dbReference>
<dbReference type="PANTHER" id="PTHR43649:SF34">
    <property type="entry name" value="ABC TRANSPORTER PERIPLASMIC-BINDING PROTEIN YCJN-RELATED"/>
    <property type="match status" value="1"/>
</dbReference>
<keyword evidence="3" id="KW-0813">Transport</keyword>
<dbReference type="RefSeq" id="WP_138783665.1">
    <property type="nucleotide sequence ID" value="NZ_JBHEEQ010000004.1"/>
</dbReference>
<dbReference type="Gene3D" id="3.40.190.10">
    <property type="entry name" value="Periplasmic binding protein-like II"/>
    <property type="match status" value="1"/>
</dbReference>
<comment type="similarity">
    <text evidence="2">Belongs to the bacterial solute-binding protein 1 family.</text>
</comment>
<comment type="caution">
    <text evidence="6">The sequence shown here is derived from an EMBL/GenBank/DDBJ whole genome shotgun (WGS) entry which is preliminary data.</text>
</comment>
<dbReference type="PROSITE" id="PS51318">
    <property type="entry name" value="TAT"/>
    <property type="match status" value="1"/>
</dbReference>
<reference evidence="6 7" key="1">
    <citation type="submission" date="2020-03" db="EMBL/GenBank/DDBJ databases">
        <title>Whole genome sequencing of clinical and environmental type strains of Ochrobactrum.</title>
        <authorList>
            <person name="Dharne M."/>
        </authorList>
    </citation>
    <scope>NUCLEOTIDE SEQUENCE [LARGE SCALE GENOMIC DNA]</scope>
    <source>
        <strain evidence="6 7">CIP 109452</strain>
    </source>
</reference>
<dbReference type="InterPro" id="IPR050490">
    <property type="entry name" value="Bact_solute-bd_prot1"/>
</dbReference>
<accession>A0ABX1DMQ3</accession>
<dbReference type="Pfam" id="PF13416">
    <property type="entry name" value="SBP_bac_8"/>
    <property type="match status" value="1"/>
</dbReference>
<dbReference type="InterPro" id="IPR006311">
    <property type="entry name" value="TAT_signal"/>
</dbReference>
<dbReference type="PANTHER" id="PTHR43649">
    <property type="entry name" value="ARABINOSE-BINDING PROTEIN-RELATED"/>
    <property type="match status" value="1"/>
</dbReference>